<feature type="transmembrane region" description="Helical" evidence="1">
    <location>
        <begin position="72"/>
        <end position="89"/>
    </location>
</feature>
<evidence type="ECO:0000313" key="2">
    <source>
        <dbReference type="EMBL" id="RJF97249.1"/>
    </source>
</evidence>
<name>A0A3A3G8N3_9BURK</name>
<dbReference type="RefSeq" id="WP_119767199.1">
    <property type="nucleotide sequence ID" value="NZ_QYUO01000001.1"/>
</dbReference>
<evidence type="ECO:0000313" key="3">
    <source>
        <dbReference type="Proteomes" id="UP000265955"/>
    </source>
</evidence>
<sequence>MNTLTRTSAHPAPLPSLLVECAFFMRRSRSLASMLPAFLMSGIASLALSLVLHLPGTGFSEHLASGWLESWLTAWPIAFPVAYVGALLLRKMKAATKSSSVSRTVAGLGWSDFAEVSQQVTAAHCLTVLRGVKATPSYRVS</sequence>
<keyword evidence="1" id="KW-1133">Transmembrane helix</keyword>
<reference evidence="3" key="1">
    <citation type="submission" date="2018-09" db="EMBL/GenBank/DDBJ databases">
        <authorList>
            <person name="Zhu H."/>
        </authorList>
    </citation>
    <scope>NUCLEOTIDE SEQUENCE [LARGE SCALE GENOMIC DNA]</scope>
    <source>
        <strain evidence="3">K1R23-30</strain>
    </source>
</reference>
<dbReference type="InterPro" id="IPR021529">
    <property type="entry name" value="DUF2798"/>
</dbReference>
<keyword evidence="3" id="KW-1185">Reference proteome</keyword>
<protein>
    <submittedName>
        <fullName evidence="2">DUF2798 domain-containing protein</fullName>
    </submittedName>
</protein>
<accession>A0A3A3G8N3</accession>
<dbReference type="OrthoDB" id="8777744at2"/>
<dbReference type="EMBL" id="QYUO01000001">
    <property type="protein sequence ID" value="RJF97249.1"/>
    <property type="molecule type" value="Genomic_DNA"/>
</dbReference>
<feature type="transmembrane region" description="Helical" evidence="1">
    <location>
        <begin position="31"/>
        <end position="52"/>
    </location>
</feature>
<evidence type="ECO:0000256" key="1">
    <source>
        <dbReference type="SAM" id="Phobius"/>
    </source>
</evidence>
<dbReference type="Pfam" id="PF11391">
    <property type="entry name" value="DUF2798"/>
    <property type="match status" value="1"/>
</dbReference>
<dbReference type="Proteomes" id="UP000265955">
    <property type="component" value="Unassembled WGS sequence"/>
</dbReference>
<dbReference type="AlphaFoldDB" id="A0A3A3G8N3"/>
<proteinExistence type="predicted"/>
<comment type="caution">
    <text evidence="2">The sequence shown here is derived from an EMBL/GenBank/DDBJ whole genome shotgun (WGS) entry which is preliminary data.</text>
</comment>
<gene>
    <name evidence="2" type="ORF">D3871_00890</name>
</gene>
<organism evidence="2 3">
    <name type="scientific">Noviherbaspirillum saxi</name>
    <dbReference type="NCBI Taxonomy" id="2320863"/>
    <lineage>
        <taxon>Bacteria</taxon>
        <taxon>Pseudomonadati</taxon>
        <taxon>Pseudomonadota</taxon>
        <taxon>Betaproteobacteria</taxon>
        <taxon>Burkholderiales</taxon>
        <taxon>Oxalobacteraceae</taxon>
        <taxon>Noviherbaspirillum</taxon>
    </lineage>
</organism>
<keyword evidence="1" id="KW-0812">Transmembrane</keyword>
<keyword evidence="1" id="KW-0472">Membrane</keyword>